<evidence type="ECO:0000313" key="2">
    <source>
        <dbReference type="EMBL" id="SFI62097.1"/>
    </source>
</evidence>
<gene>
    <name evidence="2" type="ORF">SAMN03080618_00940</name>
</gene>
<dbReference type="InterPro" id="IPR007844">
    <property type="entry name" value="AsmA"/>
</dbReference>
<proteinExistence type="predicted"/>
<dbReference type="AlphaFoldDB" id="A0A1I3JPB4"/>
<dbReference type="InterPro" id="IPR052894">
    <property type="entry name" value="AsmA-related"/>
</dbReference>
<dbReference type="Pfam" id="PF05170">
    <property type="entry name" value="AsmA"/>
    <property type="match status" value="1"/>
</dbReference>
<evidence type="ECO:0000259" key="1">
    <source>
        <dbReference type="Pfam" id="PF05170"/>
    </source>
</evidence>
<keyword evidence="3" id="KW-1185">Reference proteome</keyword>
<sequence>MRSSFVKKGAVALAGLVLAVLAVTVTLPWLASTRLVQDRIALELSLWSGYRVSLGKAPVIDVWPTFKATLDNVSFREWSNPEAPAVLEADRLDVTLSLFAALRGNVSISSMAMHRPLLRLTVRGSVLDLPASPGGGRMTRAISSVRAIIGNDQALSDLSVLPSDDFGTVEFSEGRIALVNGDTSEGITSLNGRVVWPSLNRPGRLTATGIWRGEHINVEASGQPLILLAGGSTPIKASLKSSLLDLSFDGTANLYGDAHFDGQLAFSSSSVRRALEWSKTDIAPGAAIGAIGLESRLQGSAKRLRLDAVDLNLGGNAGKGVLDISFAEALPTISGTLAFDKLDLGSFLGAFAPIASGAGNIYEPIDTGFAKQMSLDLRLSAQSAGLGYLTLGNLAASAQVKGTMIAFDISDADTLGGSIQAGIRIDTVEDSNTVEMRLVADDMDASAMAKVAGAENILPQGRASASLTLKSAGTDWNTVMGNAEGTISANIGQGSIAGLDLKKFTDRLQHGGFFQLAEAGGGTLPFRSLEVRAKVVGGVAHIEKGDILLDQKVISIVGITPYFSRALALSGHFSSLDAEGQIGPDATMPFFIGGAWDAPFISPAWSIPDFE</sequence>
<dbReference type="Proteomes" id="UP000242763">
    <property type="component" value="Unassembled WGS sequence"/>
</dbReference>
<protein>
    <submittedName>
        <fullName evidence="2">AsmA protein</fullName>
    </submittedName>
</protein>
<dbReference type="PANTHER" id="PTHR30441:SF4">
    <property type="entry name" value="PROTEIN ASMA"/>
    <property type="match status" value="1"/>
</dbReference>
<organism evidence="2 3">
    <name type="scientific">Aquamicrobium aerolatum DSM 21857</name>
    <dbReference type="NCBI Taxonomy" id="1121003"/>
    <lineage>
        <taxon>Bacteria</taxon>
        <taxon>Pseudomonadati</taxon>
        <taxon>Pseudomonadota</taxon>
        <taxon>Alphaproteobacteria</taxon>
        <taxon>Hyphomicrobiales</taxon>
        <taxon>Phyllobacteriaceae</taxon>
        <taxon>Aerobium</taxon>
    </lineage>
</organism>
<dbReference type="RefSeq" id="WP_091519222.1">
    <property type="nucleotide sequence ID" value="NZ_FORF01000004.1"/>
</dbReference>
<dbReference type="GO" id="GO:0090313">
    <property type="term" value="P:regulation of protein targeting to membrane"/>
    <property type="evidence" value="ECO:0007669"/>
    <property type="project" value="TreeGrafter"/>
</dbReference>
<reference evidence="3" key="1">
    <citation type="submission" date="2016-10" db="EMBL/GenBank/DDBJ databases">
        <authorList>
            <person name="Varghese N."/>
            <person name="Submissions S."/>
        </authorList>
    </citation>
    <scope>NUCLEOTIDE SEQUENCE [LARGE SCALE GENOMIC DNA]</scope>
    <source>
        <strain evidence="3">DSM 21857</strain>
    </source>
</reference>
<dbReference type="PANTHER" id="PTHR30441">
    <property type="entry name" value="DUF748 DOMAIN-CONTAINING PROTEIN"/>
    <property type="match status" value="1"/>
</dbReference>
<accession>A0A1I3JPB4</accession>
<dbReference type="GO" id="GO:0005886">
    <property type="term" value="C:plasma membrane"/>
    <property type="evidence" value="ECO:0007669"/>
    <property type="project" value="TreeGrafter"/>
</dbReference>
<dbReference type="OrthoDB" id="225437at2"/>
<dbReference type="STRING" id="1121003.SAMN03080618_00940"/>
<feature type="domain" description="AsmA" evidence="1">
    <location>
        <begin position="362"/>
        <end position="541"/>
    </location>
</feature>
<evidence type="ECO:0000313" key="3">
    <source>
        <dbReference type="Proteomes" id="UP000242763"/>
    </source>
</evidence>
<name>A0A1I3JPB4_9HYPH</name>
<dbReference type="EMBL" id="FORF01000004">
    <property type="protein sequence ID" value="SFI62097.1"/>
    <property type="molecule type" value="Genomic_DNA"/>
</dbReference>